<organism evidence="2 3">
    <name type="scientific">Crepidotus variabilis</name>
    <dbReference type="NCBI Taxonomy" id="179855"/>
    <lineage>
        <taxon>Eukaryota</taxon>
        <taxon>Fungi</taxon>
        <taxon>Dikarya</taxon>
        <taxon>Basidiomycota</taxon>
        <taxon>Agaricomycotina</taxon>
        <taxon>Agaricomycetes</taxon>
        <taxon>Agaricomycetidae</taxon>
        <taxon>Agaricales</taxon>
        <taxon>Agaricineae</taxon>
        <taxon>Crepidotaceae</taxon>
        <taxon>Crepidotus</taxon>
    </lineage>
</organism>
<evidence type="ECO:0000313" key="2">
    <source>
        <dbReference type="EMBL" id="KAF9523844.1"/>
    </source>
</evidence>
<accession>A0A9P6E7B2</accession>
<feature type="non-terminal residue" evidence="2">
    <location>
        <position position="1"/>
    </location>
</feature>
<evidence type="ECO:0000256" key="1">
    <source>
        <dbReference type="SAM" id="SignalP"/>
    </source>
</evidence>
<reference evidence="2" key="1">
    <citation type="submission" date="2020-11" db="EMBL/GenBank/DDBJ databases">
        <authorList>
            <consortium name="DOE Joint Genome Institute"/>
            <person name="Ahrendt S."/>
            <person name="Riley R."/>
            <person name="Andreopoulos W."/>
            <person name="Labutti K."/>
            <person name="Pangilinan J."/>
            <person name="Ruiz-Duenas F.J."/>
            <person name="Barrasa J.M."/>
            <person name="Sanchez-Garcia M."/>
            <person name="Camarero S."/>
            <person name="Miyauchi S."/>
            <person name="Serrano A."/>
            <person name="Linde D."/>
            <person name="Babiker R."/>
            <person name="Drula E."/>
            <person name="Ayuso-Fernandez I."/>
            <person name="Pacheco R."/>
            <person name="Padilla G."/>
            <person name="Ferreira P."/>
            <person name="Barriuso J."/>
            <person name="Kellner H."/>
            <person name="Castanera R."/>
            <person name="Alfaro M."/>
            <person name="Ramirez L."/>
            <person name="Pisabarro A.G."/>
            <person name="Kuo A."/>
            <person name="Tritt A."/>
            <person name="Lipzen A."/>
            <person name="He G."/>
            <person name="Yan M."/>
            <person name="Ng V."/>
            <person name="Cullen D."/>
            <person name="Martin F."/>
            <person name="Rosso M.-N."/>
            <person name="Henrissat B."/>
            <person name="Hibbett D."/>
            <person name="Martinez A.T."/>
            <person name="Grigoriev I.V."/>
        </authorList>
    </citation>
    <scope>NUCLEOTIDE SEQUENCE</scope>
    <source>
        <strain evidence="2">CBS 506.95</strain>
    </source>
</reference>
<dbReference type="AlphaFoldDB" id="A0A9P6E7B2"/>
<feature type="non-terminal residue" evidence="2">
    <location>
        <position position="82"/>
    </location>
</feature>
<name>A0A9P6E7B2_9AGAR</name>
<dbReference type="EMBL" id="MU157909">
    <property type="protein sequence ID" value="KAF9523844.1"/>
    <property type="molecule type" value="Genomic_DNA"/>
</dbReference>
<protein>
    <submittedName>
        <fullName evidence="2">Uncharacterized protein</fullName>
    </submittedName>
</protein>
<keyword evidence="3" id="KW-1185">Reference proteome</keyword>
<evidence type="ECO:0000313" key="3">
    <source>
        <dbReference type="Proteomes" id="UP000807306"/>
    </source>
</evidence>
<feature type="signal peptide" evidence="1">
    <location>
        <begin position="1"/>
        <end position="21"/>
    </location>
</feature>
<keyword evidence="1" id="KW-0732">Signal</keyword>
<sequence length="82" mass="9511">EWISVLRLSTLWSFLKFRAIAVIELEKTLTPSDKIFYGREFRINSWFSTGLKAMITGTETISKASAVKIDFETAFSLFRLRE</sequence>
<dbReference type="Proteomes" id="UP000807306">
    <property type="component" value="Unassembled WGS sequence"/>
</dbReference>
<dbReference type="OrthoDB" id="3223751at2759"/>
<proteinExistence type="predicted"/>
<feature type="chain" id="PRO_5040442205" evidence="1">
    <location>
        <begin position="22"/>
        <end position="82"/>
    </location>
</feature>
<comment type="caution">
    <text evidence="2">The sequence shown here is derived from an EMBL/GenBank/DDBJ whole genome shotgun (WGS) entry which is preliminary data.</text>
</comment>
<gene>
    <name evidence="2" type="ORF">CPB83DRAFT_742695</name>
</gene>